<proteinExistence type="predicted"/>
<accession>A0A6J4H4L6</accession>
<name>A0A6J4H4L6_9CHLR</name>
<evidence type="ECO:0000256" key="1">
    <source>
        <dbReference type="SAM" id="MobiDB-lite"/>
    </source>
</evidence>
<gene>
    <name evidence="2" type="ORF">AVDCRST_MAG77-32</name>
</gene>
<protein>
    <recommendedName>
        <fullName evidence="3">DUF5320 domain-containing protein</fullName>
    </recommendedName>
</protein>
<reference evidence="2" key="1">
    <citation type="submission" date="2020-02" db="EMBL/GenBank/DDBJ databases">
        <authorList>
            <person name="Meier V. D."/>
        </authorList>
    </citation>
    <scope>NUCLEOTIDE SEQUENCE</scope>
    <source>
        <strain evidence="2">AVDCRST_MAG77</strain>
    </source>
</reference>
<organism evidence="2">
    <name type="scientific">uncultured Chloroflexota bacterium</name>
    <dbReference type="NCBI Taxonomy" id="166587"/>
    <lineage>
        <taxon>Bacteria</taxon>
        <taxon>Bacillati</taxon>
        <taxon>Chloroflexota</taxon>
        <taxon>environmental samples</taxon>
    </lineage>
</organism>
<dbReference type="AlphaFoldDB" id="A0A6J4H4L6"/>
<feature type="region of interest" description="Disordered" evidence="1">
    <location>
        <begin position="117"/>
        <end position="153"/>
    </location>
</feature>
<evidence type="ECO:0000313" key="2">
    <source>
        <dbReference type="EMBL" id="CAA9212395.1"/>
    </source>
</evidence>
<evidence type="ECO:0008006" key="3">
    <source>
        <dbReference type="Google" id="ProtNLM"/>
    </source>
</evidence>
<feature type="compositionally biased region" description="Low complexity" evidence="1">
    <location>
        <begin position="141"/>
        <end position="153"/>
    </location>
</feature>
<feature type="region of interest" description="Disordered" evidence="1">
    <location>
        <begin position="52"/>
        <end position="87"/>
    </location>
</feature>
<sequence>MFGNTGWRRYAHGSHGRPWCRSGPDIGGAGFGMHGLFGHLFRHWAEGMHARHDAHGSHGGHGGPPPWTPWAHGNPADARYGQCGPWGSGPSRDQMIQWLERYQRDLQDEAATVAARLNELREAGAGTAGSPNPTPTPTPPASEATPPGETRIL</sequence>
<dbReference type="EMBL" id="CADCTC010000004">
    <property type="protein sequence ID" value="CAA9212395.1"/>
    <property type="molecule type" value="Genomic_DNA"/>
</dbReference>